<dbReference type="InterPro" id="IPR009004">
    <property type="entry name" value="Transposase_Mu_C"/>
</dbReference>
<dbReference type="SUPFAM" id="SSF50610">
    <property type="entry name" value="mu transposase, C-terminal domain"/>
    <property type="match status" value="1"/>
</dbReference>
<name>A0ABX7BKJ3_9CAUL</name>
<dbReference type="InterPro" id="IPR003314">
    <property type="entry name" value="Mu-type_HTH"/>
</dbReference>
<reference evidence="2 3" key="1">
    <citation type="submission" date="2021-01" db="EMBL/GenBank/DDBJ databases">
        <title>Brevundimonas vitis sp. nov., an bacterium isolated from grape (Vitis vinifera).</title>
        <authorList>
            <person name="Jiang L."/>
            <person name="Lee J."/>
        </authorList>
    </citation>
    <scope>NUCLEOTIDE SEQUENCE [LARGE SCALE GENOMIC DNA]</scope>
    <source>
        <strain evidence="2 3">GRTSA-9</strain>
    </source>
</reference>
<proteinExistence type="predicted"/>
<dbReference type="Pfam" id="PF02316">
    <property type="entry name" value="HTH_Tnp_Mu_1"/>
    <property type="match status" value="1"/>
</dbReference>
<dbReference type="PROSITE" id="PS51702">
    <property type="entry name" value="HTH_MU"/>
    <property type="match status" value="1"/>
</dbReference>
<dbReference type="Gene3D" id="1.10.10.60">
    <property type="entry name" value="Homeodomain-like"/>
    <property type="match status" value="2"/>
</dbReference>
<dbReference type="Gene3D" id="3.30.420.10">
    <property type="entry name" value="Ribonuclease H-like superfamily/Ribonuclease H"/>
    <property type="match status" value="1"/>
</dbReference>
<dbReference type="InterPro" id="IPR036397">
    <property type="entry name" value="RNaseH_sf"/>
</dbReference>
<dbReference type="InterPro" id="IPR012337">
    <property type="entry name" value="RNaseH-like_sf"/>
</dbReference>
<gene>
    <name evidence="2" type="ORF">JIP62_10575</name>
</gene>
<evidence type="ECO:0000313" key="2">
    <source>
        <dbReference type="EMBL" id="QQQ17777.1"/>
    </source>
</evidence>
<dbReference type="SUPFAM" id="SSF46689">
    <property type="entry name" value="Homeodomain-like"/>
    <property type="match status" value="2"/>
</dbReference>
<dbReference type="InterPro" id="IPR009061">
    <property type="entry name" value="DNA-bd_dom_put_sf"/>
</dbReference>
<dbReference type="Gene3D" id="2.30.30.130">
    <property type="entry name" value="Transposase, Mu, C-terminal"/>
    <property type="match status" value="1"/>
</dbReference>
<dbReference type="InterPro" id="IPR015378">
    <property type="entry name" value="Transposase-like_Mu_C"/>
</dbReference>
<dbReference type="Gene3D" id="6.10.250.2550">
    <property type="match status" value="1"/>
</dbReference>
<dbReference type="InterPro" id="IPR015126">
    <property type="entry name" value="Mu_I-gamma"/>
</dbReference>
<accession>A0ABX7BKJ3</accession>
<dbReference type="EMBL" id="CP067977">
    <property type="protein sequence ID" value="QQQ17777.1"/>
    <property type="molecule type" value="Genomic_DNA"/>
</dbReference>
<evidence type="ECO:0000259" key="1">
    <source>
        <dbReference type="PROSITE" id="PS51702"/>
    </source>
</evidence>
<evidence type="ECO:0000313" key="3">
    <source>
        <dbReference type="Proteomes" id="UP000595448"/>
    </source>
</evidence>
<keyword evidence="3" id="KW-1185">Reference proteome</keyword>
<dbReference type="RefSeq" id="WP_201102153.1">
    <property type="nucleotide sequence ID" value="NZ_CP067977.1"/>
</dbReference>
<protein>
    <submittedName>
        <fullName evidence="2">Mu transposase C-terminal domain-containing protein</fullName>
    </submittedName>
</protein>
<organism evidence="2 3">
    <name type="scientific">Brevundimonas vitisensis</name>
    <dbReference type="NCBI Taxonomy" id="2800818"/>
    <lineage>
        <taxon>Bacteria</taxon>
        <taxon>Pseudomonadati</taxon>
        <taxon>Pseudomonadota</taxon>
        <taxon>Alphaproteobacteria</taxon>
        <taxon>Caulobacterales</taxon>
        <taxon>Caulobacteraceae</taxon>
        <taxon>Brevundimonas</taxon>
    </lineage>
</organism>
<dbReference type="SUPFAM" id="SSF46955">
    <property type="entry name" value="Putative DNA-binding domain"/>
    <property type="match status" value="1"/>
</dbReference>
<dbReference type="Proteomes" id="UP000595448">
    <property type="component" value="Chromosome"/>
</dbReference>
<dbReference type="Pfam" id="PF09039">
    <property type="entry name" value="HTH_Tnp_Mu_2"/>
    <property type="match status" value="1"/>
</dbReference>
<dbReference type="Pfam" id="PF09299">
    <property type="entry name" value="Mu-transpos_C"/>
    <property type="match status" value="1"/>
</dbReference>
<dbReference type="Gene3D" id="1.10.10.10">
    <property type="entry name" value="Winged helix-like DNA-binding domain superfamily/Winged helix DNA-binding domain"/>
    <property type="match status" value="1"/>
</dbReference>
<dbReference type="SUPFAM" id="SSF53098">
    <property type="entry name" value="Ribonuclease H-like"/>
    <property type="match status" value="1"/>
</dbReference>
<dbReference type="InterPro" id="IPR009057">
    <property type="entry name" value="Homeodomain-like_sf"/>
</dbReference>
<dbReference type="InterPro" id="IPR004189">
    <property type="entry name" value="Phage_Mu_transposase"/>
</dbReference>
<feature type="domain" description="HTH Mu-type" evidence="1">
    <location>
        <begin position="3"/>
        <end position="79"/>
    </location>
</feature>
<dbReference type="InterPro" id="IPR036388">
    <property type="entry name" value="WH-like_DNA-bd_sf"/>
</dbReference>
<dbReference type="Pfam" id="PF02914">
    <property type="entry name" value="DDE_2"/>
    <property type="match status" value="1"/>
</dbReference>
<sequence>MKAWWTAQDLAMQTLPGLPTTKRKINETADQLGWGSRTNASGQPLARARKGKGGGMEYHYSVLPVQAVAALVARGLVVNLDTAARPIVARSELWAAFDGLPECKKAVARFRLDILKEVEALRQAGHSATGAVAHVVHLHGLKFRAGEGKEHKFSVQTVYNWQKVVRHLSRGDWLPALVPQTQGRTATADCDPDAWEFLKGDYLRLSQPSFESCWDRLTDAAALHGWALPSAKTMKRRLDTEIPEALRVIAREGTEVHARMYPPMVRDRSQFHAMQAVNADGHRWDVFVAWPGRDKPVRPLMLAIQDLYSGKILSWRLAENEGADTVRLAFGDLFRDHGVPELAWLDNGRGFASKWITGGTPNRFRFKVKKEEPVGVLTALGVEVRWTRPYSGQSKPIERAFETLCDHGARHPAFQGAYTGNSPMAKPEDYQSRAVPLHVFKAVVTKVIAQHNAKVGRRTRVCRGVLSYDQAYEASRAGAVIRTATEAQLRMCMLAHEGVTAEKRSGSLRLFDNVYWAAFLNEHRGEKLIVRFDPDRLHEEPVHVYSRAGAYLGAAELQAASGFADATAAREHNRARAAFIKAQKDQLAVERRLSASDVAALLPELDEDDVAPAPAPRAVRMITGLGSLGGAAALAAEADPIRFDDRYAEALAREQRDHLRLVE</sequence>